<dbReference type="InterPro" id="IPR052988">
    <property type="entry name" value="Oryzine_lactonohydrolase"/>
</dbReference>
<protein>
    <recommendedName>
        <fullName evidence="2">SMP-30/Gluconolactonase/LRE-like region domain-containing protein</fullName>
    </recommendedName>
</protein>
<dbReference type="Gene3D" id="2.120.10.30">
    <property type="entry name" value="TolB, C-terminal domain"/>
    <property type="match status" value="1"/>
</dbReference>
<reference evidence="1" key="1">
    <citation type="submission" date="2015-01" db="EMBL/GenBank/DDBJ databases">
        <authorList>
            <person name="Durling Mikael"/>
        </authorList>
    </citation>
    <scope>NUCLEOTIDE SEQUENCE</scope>
</reference>
<accession>A0A0B7JWZ3</accession>
<name>A0A0B7JWZ3_BIOOC</name>
<gene>
    <name evidence="1" type="ORF">BN869_000005650_1</name>
</gene>
<dbReference type="AlphaFoldDB" id="A0A0B7JWZ3"/>
<dbReference type="EMBL" id="CDPU01000015">
    <property type="protein sequence ID" value="CEO49593.1"/>
    <property type="molecule type" value="Genomic_DNA"/>
</dbReference>
<evidence type="ECO:0000313" key="1">
    <source>
        <dbReference type="EMBL" id="CEO49593.1"/>
    </source>
</evidence>
<dbReference type="InterPro" id="IPR011042">
    <property type="entry name" value="6-blade_b-propeller_TolB-like"/>
</dbReference>
<proteinExistence type="predicted"/>
<dbReference type="PANTHER" id="PTHR47064">
    <property type="entry name" value="PUTATIVE (AFU_ORTHOLOGUE AFUA_1G08990)-RELATED"/>
    <property type="match status" value="1"/>
</dbReference>
<evidence type="ECO:0008006" key="2">
    <source>
        <dbReference type="Google" id="ProtNLM"/>
    </source>
</evidence>
<sequence>MVSYLGRPFNSVNDVVIHIDGSIWFTSLKYVMPDKIKCDTYINSGCGDGINVWSAGGVLLGKVLILGEPPTLFRSRRRLVRPERSSNLKTKVNPNIKGALLGD</sequence>
<dbReference type="PANTHER" id="PTHR47064:SF2">
    <property type="entry name" value="SMP-30_GLUCONOLACTONASE_LRE-LIKE REGION DOMAIN-CONTAINING PROTEIN-RELATED"/>
    <property type="match status" value="1"/>
</dbReference>
<organism evidence="1">
    <name type="scientific">Bionectria ochroleuca</name>
    <name type="common">Gliocladium roseum</name>
    <dbReference type="NCBI Taxonomy" id="29856"/>
    <lineage>
        <taxon>Eukaryota</taxon>
        <taxon>Fungi</taxon>
        <taxon>Dikarya</taxon>
        <taxon>Ascomycota</taxon>
        <taxon>Pezizomycotina</taxon>
        <taxon>Sordariomycetes</taxon>
        <taxon>Hypocreomycetidae</taxon>
        <taxon>Hypocreales</taxon>
        <taxon>Bionectriaceae</taxon>
        <taxon>Clonostachys</taxon>
    </lineage>
</organism>